<reference evidence="2 3" key="1">
    <citation type="journal article" date="2019" name="Sci. Rep.">
        <title>Orb-weaving spider Araneus ventricosus genome elucidates the spidroin gene catalogue.</title>
        <authorList>
            <person name="Kono N."/>
            <person name="Nakamura H."/>
            <person name="Ohtoshi R."/>
            <person name="Moran D.A.P."/>
            <person name="Shinohara A."/>
            <person name="Yoshida Y."/>
            <person name="Fujiwara M."/>
            <person name="Mori M."/>
            <person name="Tomita M."/>
            <person name="Arakawa K."/>
        </authorList>
    </citation>
    <scope>NUCLEOTIDE SEQUENCE [LARGE SCALE GENOMIC DNA]</scope>
</reference>
<name>A0A4Y2A0E2_ARAVE</name>
<comment type="caution">
    <text evidence="2">The sequence shown here is derived from an EMBL/GenBank/DDBJ whole genome shotgun (WGS) entry which is preliminary data.</text>
</comment>
<feature type="compositionally biased region" description="Basic and acidic residues" evidence="1">
    <location>
        <begin position="108"/>
        <end position="122"/>
    </location>
</feature>
<keyword evidence="3" id="KW-1185">Reference proteome</keyword>
<organism evidence="2 3">
    <name type="scientific">Araneus ventricosus</name>
    <name type="common">Orbweaver spider</name>
    <name type="synonym">Epeira ventricosa</name>
    <dbReference type="NCBI Taxonomy" id="182803"/>
    <lineage>
        <taxon>Eukaryota</taxon>
        <taxon>Metazoa</taxon>
        <taxon>Ecdysozoa</taxon>
        <taxon>Arthropoda</taxon>
        <taxon>Chelicerata</taxon>
        <taxon>Arachnida</taxon>
        <taxon>Araneae</taxon>
        <taxon>Araneomorphae</taxon>
        <taxon>Entelegynae</taxon>
        <taxon>Araneoidea</taxon>
        <taxon>Araneidae</taxon>
        <taxon>Araneus</taxon>
    </lineage>
</organism>
<gene>
    <name evidence="2" type="ORF">AVEN_159217_1</name>
</gene>
<dbReference type="EMBL" id="BGPR01000003">
    <property type="protein sequence ID" value="GBL73130.1"/>
    <property type="molecule type" value="Genomic_DNA"/>
</dbReference>
<evidence type="ECO:0000313" key="3">
    <source>
        <dbReference type="Proteomes" id="UP000499080"/>
    </source>
</evidence>
<evidence type="ECO:0000256" key="1">
    <source>
        <dbReference type="SAM" id="MobiDB-lite"/>
    </source>
</evidence>
<evidence type="ECO:0000313" key="2">
    <source>
        <dbReference type="EMBL" id="GBL73130.1"/>
    </source>
</evidence>
<proteinExistence type="predicted"/>
<dbReference type="AlphaFoldDB" id="A0A4Y2A0E2"/>
<accession>A0A4Y2A0E2</accession>
<sequence length="221" mass="25520">MWKVKVNTDNCKSDYSTRLRNIPDPPKLYRRAISWSQDTKYLGVTLDSGLSHGKHVNNINKKESKIVAHRGRALRPPTPALSLKFCHNFQWRSERSRQAPNSEFGAMRGDRDKDSCEEVHSMDTKRRAERGYDIEHARSEAFILLEFCFKLNHVEAKFEMAARDDNIKYCVEPFSGKKFALFKRRVEAVSGAKELAKYLETETDVTKAAEIIDAKRLSLYC</sequence>
<protein>
    <submittedName>
        <fullName evidence="2">Uncharacterized protein</fullName>
    </submittedName>
</protein>
<feature type="region of interest" description="Disordered" evidence="1">
    <location>
        <begin position="100"/>
        <end position="122"/>
    </location>
</feature>
<dbReference type="Proteomes" id="UP000499080">
    <property type="component" value="Unassembled WGS sequence"/>
</dbReference>